<feature type="region of interest" description="Disordered" evidence="1">
    <location>
        <begin position="112"/>
        <end position="135"/>
    </location>
</feature>
<dbReference type="Proteomes" id="UP001384579">
    <property type="component" value="Unassembled WGS sequence"/>
</dbReference>
<evidence type="ECO:0000256" key="1">
    <source>
        <dbReference type="SAM" id="MobiDB-lite"/>
    </source>
</evidence>
<proteinExistence type="predicted"/>
<evidence type="ECO:0000313" key="2">
    <source>
        <dbReference type="EMBL" id="MEK0188980.1"/>
    </source>
</evidence>
<gene>
    <name evidence="2" type="ORF">WMG39_29650</name>
</gene>
<dbReference type="Pfam" id="PF09569">
    <property type="entry name" value="RE_ScaI"/>
    <property type="match status" value="1"/>
</dbReference>
<dbReference type="InterPro" id="IPR019069">
    <property type="entry name" value="Restrct_endonuc_II_ScaI"/>
</dbReference>
<organism evidence="2 3">
    <name type="scientific">Microcoleus anatoxicus PTRS2</name>
    <dbReference type="NCBI Taxonomy" id="2705321"/>
    <lineage>
        <taxon>Bacteria</taxon>
        <taxon>Bacillati</taxon>
        <taxon>Cyanobacteriota</taxon>
        <taxon>Cyanophyceae</taxon>
        <taxon>Oscillatoriophycideae</taxon>
        <taxon>Oscillatoriales</taxon>
        <taxon>Microcoleaceae</taxon>
        <taxon>Microcoleus</taxon>
        <taxon>Microcoleus anatoxicus</taxon>
    </lineage>
</organism>
<keyword evidence="2" id="KW-0378">Hydrolase</keyword>
<dbReference type="EC" id="3.1.21.-" evidence="2"/>
<dbReference type="GO" id="GO:0016787">
    <property type="term" value="F:hydrolase activity"/>
    <property type="evidence" value="ECO:0007669"/>
    <property type="project" value="UniProtKB-KW"/>
</dbReference>
<comment type="caution">
    <text evidence="2">The sequence shown here is derived from an EMBL/GenBank/DDBJ whole genome shotgun (WGS) entry which is preliminary data.</text>
</comment>
<keyword evidence="2" id="KW-0540">Nuclease</keyword>
<keyword evidence="3" id="KW-1185">Reference proteome</keyword>
<dbReference type="RefSeq" id="WP_340523256.1">
    <property type="nucleotide sequence ID" value="NZ_JBBLXS010000865.1"/>
</dbReference>
<sequence>MQSPYTGLPVQDWQEKTLELIDLHPLDPQEIYDVVIQVWSEIFQSSITSRGYRIGIDLFPTPQIMGFFLHELIPLEFASKYPGIWRRDRSAIDKDIVHIPNNDFSIEIKTSSSSRNTYGNRSYAQQSATGAKPKKDKSGYYLVINFQKFNPKMEGAQTLNINLVRFGWIDREDWQGQTAATGQQAKLSPDVERYKLLKLPIEQNLHSLK</sequence>
<evidence type="ECO:0000313" key="3">
    <source>
        <dbReference type="Proteomes" id="UP001384579"/>
    </source>
</evidence>
<dbReference type="EMBL" id="JBBLXS010000865">
    <property type="protein sequence ID" value="MEK0188980.1"/>
    <property type="molecule type" value="Genomic_DNA"/>
</dbReference>
<protein>
    <submittedName>
        <fullName evidence="2">ScaI family restriction endonuclease</fullName>
        <ecNumber evidence="2">3.1.21.-</ecNumber>
    </submittedName>
</protein>
<feature type="compositionally biased region" description="Polar residues" evidence="1">
    <location>
        <begin position="112"/>
        <end position="129"/>
    </location>
</feature>
<reference evidence="2 3" key="1">
    <citation type="journal article" date="2020" name="Harmful Algae">
        <title>Molecular and morphological characterization of a novel dihydroanatoxin-a producing Microcoleus species (cyanobacteria) from the Russian River, California, USA.</title>
        <authorList>
            <person name="Conklin K.Y."/>
            <person name="Stancheva R."/>
            <person name="Otten T.G."/>
            <person name="Fadness R."/>
            <person name="Boyer G.L."/>
            <person name="Read B."/>
            <person name="Zhang X."/>
            <person name="Sheath R.G."/>
        </authorList>
    </citation>
    <scope>NUCLEOTIDE SEQUENCE [LARGE SCALE GENOMIC DNA]</scope>
    <source>
        <strain evidence="2 3">PTRS2</strain>
    </source>
</reference>
<keyword evidence="2" id="KW-0255">Endonuclease</keyword>
<dbReference type="GO" id="GO:0004519">
    <property type="term" value="F:endonuclease activity"/>
    <property type="evidence" value="ECO:0007669"/>
    <property type="project" value="UniProtKB-KW"/>
</dbReference>
<accession>A0ABU8YXA9</accession>
<name>A0ABU8YXA9_9CYAN</name>